<dbReference type="Proteomes" id="UP000059680">
    <property type="component" value="Chromosome 10"/>
</dbReference>
<organism evidence="1 2">
    <name type="scientific">Oryza sativa subsp. japonica</name>
    <name type="common">Rice</name>
    <dbReference type="NCBI Taxonomy" id="39947"/>
    <lineage>
        <taxon>Eukaryota</taxon>
        <taxon>Viridiplantae</taxon>
        <taxon>Streptophyta</taxon>
        <taxon>Embryophyta</taxon>
        <taxon>Tracheophyta</taxon>
        <taxon>Spermatophyta</taxon>
        <taxon>Magnoliopsida</taxon>
        <taxon>Liliopsida</taxon>
        <taxon>Poales</taxon>
        <taxon>Poaceae</taxon>
        <taxon>BOP clade</taxon>
        <taxon>Oryzoideae</taxon>
        <taxon>Oryzeae</taxon>
        <taxon>Oryzinae</taxon>
        <taxon>Oryza</taxon>
        <taxon>Oryza sativa</taxon>
    </lineage>
</organism>
<protein>
    <submittedName>
        <fullName evidence="1">Os10g0579450 protein</fullName>
    </submittedName>
</protein>
<reference evidence="1 2" key="2">
    <citation type="journal article" date="2013" name="Plant Cell Physiol.">
        <title>Rice Annotation Project Database (RAP-DB): an integrative and interactive database for rice genomics.</title>
        <authorList>
            <person name="Sakai H."/>
            <person name="Lee S.S."/>
            <person name="Tanaka T."/>
            <person name="Numa H."/>
            <person name="Kim J."/>
            <person name="Kawahara Y."/>
            <person name="Wakimoto H."/>
            <person name="Yang C.C."/>
            <person name="Iwamoto M."/>
            <person name="Abe T."/>
            <person name="Yamada Y."/>
            <person name="Muto A."/>
            <person name="Inokuchi H."/>
            <person name="Ikemura T."/>
            <person name="Matsumoto T."/>
            <person name="Sasaki T."/>
            <person name="Itoh T."/>
        </authorList>
    </citation>
    <scope>NUCLEOTIDE SEQUENCE [LARGE SCALE GENOMIC DNA]</scope>
    <source>
        <strain evidence="2">cv. Nipponbare</strain>
    </source>
</reference>
<sequence>MVVADQLSGALGAMPRVVAEVRGEDDSIVATLQTRYAVMLARRRLWFVMTMVLWRQLSSEISYCSSTEVVVCGDDSVDAMIL</sequence>
<dbReference type="EMBL" id="AP014966">
    <property type="protein sequence ID" value="BAT12238.1"/>
    <property type="molecule type" value="Genomic_DNA"/>
</dbReference>
<keyword evidence="2" id="KW-1185">Reference proteome</keyword>
<evidence type="ECO:0000313" key="2">
    <source>
        <dbReference type="Proteomes" id="UP000059680"/>
    </source>
</evidence>
<accession>A0A0P0XYP9</accession>
<gene>
    <name evidence="1" type="ordered locus">Os10g0579450</name>
    <name evidence="1" type="ORF">OSNPB_100579450</name>
</gene>
<dbReference type="PaxDb" id="39947-A0A0P0XYP9"/>
<proteinExistence type="predicted"/>
<reference evidence="2" key="1">
    <citation type="journal article" date="2005" name="Nature">
        <title>The map-based sequence of the rice genome.</title>
        <authorList>
            <consortium name="International rice genome sequencing project (IRGSP)"/>
            <person name="Matsumoto T."/>
            <person name="Wu J."/>
            <person name="Kanamori H."/>
            <person name="Katayose Y."/>
            <person name="Fujisawa M."/>
            <person name="Namiki N."/>
            <person name="Mizuno H."/>
            <person name="Yamamoto K."/>
            <person name="Antonio B.A."/>
            <person name="Baba T."/>
            <person name="Sakata K."/>
            <person name="Nagamura Y."/>
            <person name="Aoki H."/>
            <person name="Arikawa K."/>
            <person name="Arita K."/>
            <person name="Bito T."/>
            <person name="Chiden Y."/>
            <person name="Fujitsuka N."/>
            <person name="Fukunaka R."/>
            <person name="Hamada M."/>
            <person name="Harada C."/>
            <person name="Hayashi A."/>
            <person name="Hijishita S."/>
            <person name="Honda M."/>
            <person name="Hosokawa S."/>
            <person name="Ichikawa Y."/>
            <person name="Idonuma A."/>
            <person name="Iijima M."/>
            <person name="Ikeda M."/>
            <person name="Ikeno M."/>
            <person name="Ito K."/>
            <person name="Ito S."/>
            <person name="Ito T."/>
            <person name="Ito Y."/>
            <person name="Ito Y."/>
            <person name="Iwabuchi A."/>
            <person name="Kamiya K."/>
            <person name="Karasawa W."/>
            <person name="Kurita K."/>
            <person name="Katagiri S."/>
            <person name="Kikuta A."/>
            <person name="Kobayashi H."/>
            <person name="Kobayashi N."/>
            <person name="Machita K."/>
            <person name="Maehara T."/>
            <person name="Masukawa M."/>
            <person name="Mizubayashi T."/>
            <person name="Mukai Y."/>
            <person name="Nagasaki H."/>
            <person name="Nagata Y."/>
            <person name="Naito S."/>
            <person name="Nakashima M."/>
            <person name="Nakama Y."/>
            <person name="Nakamichi Y."/>
            <person name="Nakamura M."/>
            <person name="Meguro A."/>
            <person name="Negishi M."/>
            <person name="Ohta I."/>
            <person name="Ohta T."/>
            <person name="Okamoto M."/>
            <person name="Ono N."/>
            <person name="Saji S."/>
            <person name="Sakaguchi M."/>
            <person name="Sakai K."/>
            <person name="Shibata M."/>
            <person name="Shimokawa T."/>
            <person name="Song J."/>
            <person name="Takazaki Y."/>
            <person name="Terasawa K."/>
            <person name="Tsugane M."/>
            <person name="Tsuji K."/>
            <person name="Ueda S."/>
            <person name="Waki K."/>
            <person name="Yamagata H."/>
            <person name="Yamamoto M."/>
            <person name="Yamamoto S."/>
            <person name="Yamane H."/>
            <person name="Yoshiki S."/>
            <person name="Yoshihara R."/>
            <person name="Yukawa K."/>
            <person name="Zhong H."/>
            <person name="Yano M."/>
            <person name="Yuan Q."/>
            <person name="Ouyang S."/>
            <person name="Liu J."/>
            <person name="Jones K.M."/>
            <person name="Gansberger K."/>
            <person name="Moffat K."/>
            <person name="Hill J."/>
            <person name="Bera J."/>
            <person name="Fadrosh D."/>
            <person name="Jin S."/>
            <person name="Johri S."/>
            <person name="Kim M."/>
            <person name="Overton L."/>
            <person name="Reardon M."/>
            <person name="Tsitrin T."/>
            <person name="Vuong H."/>
            <person name="Weaver B."/>
            <person name="Ciecko A."/>
            <person name="Tallon L."/>
            <person name="Jackson J."/>
            <person name="Pai G."/>
            <person name="Aken S.V."/>
            <person name="Utterback T."/>
            <person name="Reidmuller S."/>
            <person name="Feldblyum T."/>
            <person name="Hsiao J."/>
            <person name="Zismann V."/>
            <person name="Iobst S."/>
            <person name="de Vazeille A.R."/>
            <person name="Buell C.R."/>
            <person name="Ying K."/>
            <person name="Li Y."/>
            <person name="Lu T."/>
            <person name="Huang Y."/>
            <person name="Zhao Q."/>
            <person name="Feng Q."/>
            <person name="Zhang L."/>
            <person name="Zhu J."/>
            <person name="Weng Q."/>
            <person name="Mu J."/>
            <person name="Lu Y."/>
            <person name="Fan D."/>
            <person name="Liu Y."/>
            <person name="Guan J."/>
            <person name="Zhang Y."/>
            <person name="Yu S."/>
            <person name="Liu X."/>
            <person name="Zhang Y."/>
            <person name="Hong G."/>
            <person name="Han B."/>
            <person name="Choisne N."/>
            <person name="Demange N."/>
            <person name="Orjeda G."/>
            <person name="Samain S."/>
            <person name="Cattolico L."/>
            <person name="Pelletier E."/>
            <person name="Couloux A."/>
            <person name="Segurens B."/>
            <person name="Wincker P."/>
            <person name="D'Hont A."/>
            <person name="Scarpelli C."/>
            <person name="Weissenbach J."/>
            <person name="Salanoubat M."/>
            <person name="Quetier F."/>
            <person name="Yu Y."/>
            <person name="Kim H.R."/>
            <person name="Rambo T."/>
            <person name="Currie J."/>
            <person name="Collura K."/>
            <person name="Luo M."/>
            <person name="Yang T."/>
            <person name="Ammiraju J.S.S."/>
            <person name="Engler F."/>
            <person name="Soderlund C."/>
            <person name="Wing R.A."/>
            <person name="Palmer L.E."/>
            <person name="de la Bastide M."/>
            <person name="Spiegel L."/>
            <person name="Nascimento L."/>
            <person name="Zutavern T."/>
            <person name="O'Shaughnessy A."/>
            <person name="Dike S."/>
            <person name="Dedhia N."/>
            <person name="Preston R."/>
            <person name="Balija V."/>
            <person name="McCombie W.R."/>
            <person name="Chow T."/>
            <person name="Chen H."/>
            <person name="Chung M."/>
            <person name="Chen C."/>
            <person name="Shaw J."/>
            <person name="Wu H."/>
            <person name="Hsiao K."/>
            <person name="Chao Y."/>
            <person name="Chu M."/>
            <person name="Cheng C."/>
            <person name="Hour A."/>
            <person name="Lee P."/>
            <person name="Lin S."/>
            <person name="Lin Y."/>
            <person name="Liou J."/>
            <person name="Liu S."/>
            <person name="Hsing Y."/>
            <person name="Raghuvanshi S."/>
            <person name="Mohanty A."/>
            <person name="Bharti A.K."/>
            <person name="Gaur A."/>
            <person name="Gupta V."/>
            <person name="Kumar D."/>
            <person name="Ravi V."/>
            <person name="Vij S."/>
            <person name="Kapur A."/>
            <person name="Khurana P."/>
            <person name="Khurana P."/>
            <person name="Khurana J.P."/>
            <person name="Tyagi A.K."/>
            <person name="Gaikwad K."/>
            <person name="Singh A."/>
            <person name="Dalal V."/>
            <person name="Srivastava S."/>
            <person name="Dixit A."/>
            <person name="Pal A.K."/>
            <person name="Ghazi I.A."/>
            <person name="Yadav M."/>
            <person name="Pandit A."/>
            <person name="Bhargava A."/>
            <person name="Sureshbabu K."/>
            <person name="Batra K."/>
            <person name="Sharma T.R."/>
            <person name="Mohapatra T."/>
            <person name="Singh N.K."/>
            <person name="Messing J."/>
            <person name="Nelson A.B."/>
            <person name="Fuks G."/>
            <person name="Kavchok S."/>
            <person name="Keizer G."/>
            <person name="Linton E."/>
            <person name="Llaca V."/>
            <person name="Song R."/>
            <person name="Tanyolac B."/>
            <person name="Young S."/>
            <person name="Ho-Il K."/>
            <person name="Hahn J.H."/>
            <person name="Sangsakoo G."/>
            <person name="Vanavichit A."/>
            <person name="de Mattos Luiz.A.T."/>
            <person name="Zimmer P.D."/>
            <person name="Malone G."/>
            <person name="Dellagostin O."/>
            <person name="de Oliveira A.C."/>
            <person name="Bevan M."/>
            <person name="Bancroft I."/>
            <person name="Minx P."/>
            <person name="Cordum H."/>
            <person name="Wilson R."/>
            <person name="Cheng Z."/>
            <person name="Jin W."/>
            <person name="Jiang J."/>
            <person name="Leong S.A."/>
            <person name="Iwama H."/>
            <person name="Gojobori T."/>
            <person name="Itoh T."/>
            <person name="Niimura Y."/>
            <person name="Fujii Y."/>
            <person name="Habara T."/>
            <person name="Sakai H."/>
            <person name="Sato Y."/>
            <person name="Wilson G."/>
            <person name="Kumar K."/>
            <person name="McCouch S."/>
            <person name="Juretic N."/>
            <person name="Hoen D."/>
            <person name="Wright S."/>
            <person name="Bruskiewich R."/>
            <person name="Bureau T."/>
            <person name="Miyao A."/>
            <person name="Hirochika H."/>
            <person name="Nishikawa T."/>
            <person name="Kadowaki K."/>
            <person name="Sugiura M."/>
            <person name="Burr B."/>
            <person name="Sasaki T."/>
        </authorList>
    </citation>
    <scope>NUCLEOTIDE SEQUENCE [LARGE SCALE GENOMIC DNA]</scope>
    <source>
        <strain evidence="2">cv. Nipponbare</strain>
    </source>
</reference>
<dbReference type="AlphaFoldDB" id="A0A0P0XYP9"/>
<name>A0A0P0XYP9_ORYSJ</name>
<dbReference type="InParanoid" id="A0A0P0XYP9"/>
<reference evidence="1 2" key="3">
    <citation type="journal article" date="2013" name="Rice">
        <title>Improvement of the Oryza sativa Nipponbare reference genome using next generation sequence and optical map data.</title>
        <authorList>
            <person name="Kawahara Y."/>
            <person name="de la Bastide M."/>
            <person name="Hamilton J.P."/>
            <person name="Kanamori H."/>
            <person name="McCombie W.R."/>
            <person name="Ouyang S."/>
            <person name="Schwartz D.C."/>
            <person name="Tanaka T."/>
            <person name="Wu J."/>
            <person name="Zhou S."/>
            <person name="Childs K.L."/>
            <person name="Davidson R.M."/>
            <person name="Lin H."/>
            <person name="Quesada-Ocampo L."/>
            <person name="Vaillancourt B."/>
            <person name="Sakai H."/>
            <person name="Lee S.S."/>
            <person name="Kim J."/>
            <person name="Numa H."/>
            <person name="Itoh T."/>
            <person name="Buell C.R."/>
            <person name="Matsumoto T."/>
        </authorList>
    </citation>
    <scope>NUCLEOTIDE SEQUENCE [LARGE SCALE GENOMIC DNA]</scope>
    <source>
        <strain evidence="2">cv. Nipponbare</strain>
    </source>
</reference>
<evidence type="ECO:0000313" key="1">
    <source>
        <dbReference type="EMBL" id="BAT12238.1"/>
    </source>
</evidence>